<dbReference type="PROSITE" id="PS50811">
    <property type="entry name" value="WRKY"/>
    <property type="match status" value="1"/>
</dbReference>
<evidence type="ECO:0000256" key="1">
    <source>
        <dbReference type="ARBA" id="ARBA00004123"/>
    </source>
</evidence>
<dbReference type="InterPro" id="IPR036576">
    <property type="entry name" value="WRKY_dom_sf"/>
</dbReference>
<organism evidence="7 8">
    <name type="scientific">Rhizopus delemar</name>
    <dbReference type="NCBI Taxonomy" id="936053"/>
    <lineage>
        <taxon>Eukaryota</taxon>
        <taxon>Fungi</taxon>
        <taxon>Fungi incertae sedis</taxon>
        <taxon>Mucoromycota</taxon>
        <taxon>Mucoromycotina</taxon>
        <taxon>Mucoromycetes</taxon>
        <taxon>Mucorales</taxon>
        <taxon>Mucorineae</taxon>
        <taxon>Rhizopodaceae</taxon>
        <taxon>Rhizopus</taxon>
    </lineage>
</organism>
<proteinExistence type="predicted"/>
<comment type="subcellular location">
    <subcellularLocation>
        <location evidence="1">Nucleus</location>
    </subcellularLocation>
</comment>
<evidence type="ECO:0000256" key="3">
    <source>
        <dbReference type="ARBA" id="ARBA00023125"/>
    </source>
</evidence>
<dbReference type="AlphaFoldDB" id="A0A9P6YRK2"/>
<dbReference type="Proteomes" id="UP000740926">
    <property type="component" value="Unassembled WGS sequence"/>
</dbReference>
<dbReference type="GO" id="GO:0043565">
    <property type="term" value="F:sequence-specific DNA binding"/>
    <property type="evidence" value="ECO:0007669"/>
    <property type="project" value="InterPro"/>
</dbReference>
<dbReference type="Pfam" id="PF03106">
    <property type="entry name" value="WRKY"/>
    <property type="match status" value="1"/>
</dbReference>
<dbReference type="SUPFAM" id="SSF118290">
    <property type="entry name" value="WRKY DNA-binding domain"/>
    <property type="match status" value="1"/>
</dbReference>
<comment type="caution">
    <text evidence="7">The sequence shown here is derived from an EMBL/GenBank/DDBJ whole genome shotgun (WGS) entry which is preliminary data.</text>
</comment>
<keyword evidence="3" id="KW-0238">DNA-binding</keyword>
<evidence type="ECO:0000259" key="6">
    <source>
        <dbReference type="PROSITE" id="PS50811"/>
    </source>
</evidence>
<dbReference type="Gene3D" id="2.20.25.80">
    <property type="entry name" value="WRKY domain"/>
    <property type="match status" value="1"/>
</dbReference>
<evidence type="ECO:0000256" key="4">
    <source>
        <dbReference type="ARBA" id="ARBA00023163"/>
    </source>
</evidence>
<evidence type="ECO:0000256" key="2">
    <source>
        <dbReference type="ARBA" id="ARBA00023015"/>
    </source>
</evidence>
<dbReference type="GO" id="GO:0005634">
    <property type="term" value="C:nucleus"/>
    <property type="evidence" value="ECO:0007669"/>
    <property type="project" value="UniProtKB-SubCell"/>
</dbReference>
<dbReference type="GO" id="GO:0003700">
    <property type="term" value="F:DNA-binding transcription factor activity"/>
    <property type="evidence" value="ECO:0007669"/>
    <property type="project" value="InterPro"/>
</dbReference>
<keyword evidence="4" id="KW-0804">Transcription</keyword>
<protein>
    <recommendedName>
        <fullName evidence="6">WRKY domain-containing protein</fullName>
    </recommendedName>
</protein>
<evidence type="ECO:0000313" key="7">
    <source>
        <dbReference type="EMBL" id="KAG1559224.1"/>
    </source>
</evidence>
<name>A0A9P6YRK2_9FUNG</name>
<accession>A0A9P6YRK2</accession>
<evidence type="ECO:0000313" key="8">
    <source>
        <dbReference type="Proteomes" id="UP000740926"/>
    </source>
</evidence>
<dbReference type="SMART" id="SM00774">
    <property type="entry name" value="WRKY"/>
    <property type="match status" value="1"/>
</dbReference>
<keyword evidence="8" id="KW-1185">Reference proteome</keyword>
<dbReference type="EMBL" id="JAANIU010003864">
    <property type="protein sequence ID" value="KAG1559224.1"/>
    <property type="molecule type" value="Genomic_DNA"/>
</dbReference>
<keyword evidence="2" id="KW-0805">Transcription regulation</keyword>
<reference evidence="7 8" key="1">
    <citation type="journal article" date="2020" name="Microb. Genom.">
        <title>Genetic diversity of clinical and environmental Mucorales isolates obtained from an investigation of mucormycosis cases among solid organ transplant recipients.</title>
        <authorList>
            <person name="Nguyen M.H."/>
            <person name="Kaul D."/>
            <person name="Muto C."/>
            <person name="Cheng S.J."/>
            <person name="Richter R.A."/>
            <person name="Bruno V.M."/>
            <person name="Liu G."/>
            <person name="Beyhan S."/>
            <person name="Sundermann A.J."/>
            <person name="Mounaud S."/>
            <person name="Pasculle A.W."/>
            <person name="Nierman W.C."/>
            <person name="Driscoll E."/>
            <person name="Cumbie R."/>
            <person name="Clancy C.J."/>
            <person name="Dupont C.L."/>
        </authorList>
    </citation>
    <scope>NUCLEOTIDE SEQUENCE [LARGE SCALE GENOMIC DNA]</scope>
    <source>
        <strain evidence="7 8">GL24</strain>
    </source>
</reference>
<keyword evidence="5" id="KW-0539">Nucleus</keyword>
<gene>
    <name evidence="7" type="ORF">G6F50_012425</name>
</gene>
<sequence length="321" mass="36972">MNNFEYQQQPLMQKEMYKNDEFIINNDFQPIQQDAWALKTNNQLLTDPVACDLRDVIVYYQSQPDLLRLILSSKVEEDKRRTEEAKLRAKELDLLLLKQKEHPFISQNDPQSLFNQPLMNGQHELGERRPSAIDILLEDDCIRRDSALGSSFDGSSNSNDELDERTFSPVCSNSTSASIFSLSFPQPSMTSIMTNQKDIHPLSPPFSFNPQEIQSDQPRSSCSHDNTFLPPKTRRRREMQAISKIVETRENPYNDGFFWKNNGNTIQKKTGNKSIYYKCSNSTKGCPVNKTVTAKENGEYLIKYRGEHLLDCGKVQRIVDM</sequence>
<evidence type="ECO:0000256" key="5">
    <source>
        <dbReference type="ARBA" id="ARBA00023242"/>
    </source>
</evidence>
<dbReference type="InterPro" id="IPR003657">
    <property type="entry name" value="WRKY_dom"/>
</dbReference>
<feature type="domain" description="WRKY" evidence="6">
    <location>
        <begin position="248"/>
        <end position="313"/>
    </location>
</feature>